<proteinExistence type="predicted"/>
<protein>
    <submittedName>
        <fullName evidence="1">Uncharacterized protein</fullName>
    </submittedName>
</protein>
<keyword evidence="2" id="KW-1185">Reference proteome</keyword>
<reference evidence="1 2" key="1">
    <citation type="submission" date="2021-04" db="EMBL/GenBank/DDBJ databases">
        <authorList>
            <person name="Rodrigo-Torres L."/>
            <person name="Arahal R. D."/>
            <person name="Lucena T."/>
        </authorList>
    </citation>
    <scope>NUCLEOTIDE SEQUENCE [LARGE SCALE GENOMIC DNA]</scope>
    <source>
        <strain evidence="1 2">CECT 9623</strain>
    </source>
</reference>
<gene>
    <name evidence="1" type="ORF">DYBT9623_00727</name>
</gene>
<organism evidence="1 2">
    <name type="scientific">Dyadobacter linearis</name>
    <dbReference type="NCBI Taxonomy" id="2823330"/>
    <lineage>
        <taxon>Bacteria</taxon>
        <taxon>Pseudomonadati</taxon>
        <taxon>Bacteroidota</taxon>
        <taxon>Cytophagia</taxon>
        <taxon>Cytophagales</taxon>
        <taxon>Spirosomataceae</taxon>
        <taxon>Dyadobacter</taxon>
    </lineage>
</organism>
<sequence length="42" mass="4867">MLRQQISIKCDILCLSNNVFDQLRKETKVYVAPAVKLGRFIN</sequence>
<name>A0ABM8UKL1_9BACT</name>
<accession>A0ABM8UKL1</accession>
<comment type="caution">
    <text evidence="1">The sequence shown here is derived from an EMBL/GenBank/DDBJ whole genome shotgun (WGS) entry which is preliminary data.</text>
</comment>
<evidence type="ECO:0000313" key="1">
    <source>
        <dbReference type="EMBL" id="CAG5067999.1"/>
    </source>
</evidence>
<dbReference type="EMBL" id="CAJRAU010000001">
    <property type="protein sequence ID" value="CAG5067999.1"/>
    <property type="molecule type" value="Genomic_DNA"/>
</dbReference>
<dbReference type="Proteomes" id="UP000679725">
    <property type="component" value="Unassembled WGS sequence"/>
</dbReference>
<evidence type="ECO:0000313" key="2">
    <source>
        <dbReference type="Proteomes" id="UP000679725"/>
    </source>
</evidence>